<name>A0A2G5KCK5_9RHOB</name>
<dbReference type="AlphaFoldDB" id="A0A2G5KCK5"/>
<dbReference type="PANTHER" id="PTHR39336:SF1">
    <property type="entry name" value="PYRIDOXAMINE PHOSPHATE OXIDASE FAMILY PROTEIN (AFU_ORTHOLOGUE AFUA_6G11440)"/>
    <property type="match status" value="1"/>
</dbReference>
<dbReference type="EMBL" id="MDGM01000002">
    <property type="protein sequence ID" value="PIB26743.1"/>
    <property type="molecule type" value="Genomic_DNA"/>
</dbReference>
<evidence type="ECO:0000313" key="2">
    <source>
        <dbReference type="EMBL" id="PIB26743.1"/>
    </source>
</evidence>
<dbReference type="Gene3D" id="2.30.110.10">
    <property type="entry name" value="Electron Transport, Fmn-binding Protein, Chain A"/>
    <property type="match status" value="1"/>
</dbReference>
<dbReference type="PANTHER" id="PTHR39336">
    <property type="entry name" value="PYRIDOXAMINE PHOSPHATE OXIDASE FAMILY PROTEIN (AFU_ORTHOLOGUE AFUA_6G11440)"/>
    <property type="match status" value="1"/>
</dbReference>
<proteinExistence type="predicted"/>
<dbReference type="InterPro" id="IPR012349">
    <property type="entry name" value="Split_barrel_FMN-bd"/>
</dbReference>
<dbReference type="OrthoDB" id="115989at2"/>
<dbReference type="Pfam" id="PF01243">
    <property type="entry name" value="PNPOx_N"/>
    <property type="match status" value="1"/>
</dbReference>
<dbReference type="SUPFAM" id="SSF50475">
    <property type="entry name" value="FMN-binding split barrel"/>
    <property type="match status" value="1"/>
</dbReference>
<protein>
    <submittedName>
        <fullName evidence="2">Pyridoxamine 5'-phosphate oxidase</fullName>
    </submittedName>
</protein>
<organism evidence="2 3">
    <name type="scientific">Paramylibacter kogurei</name>
    <dbReference type="NCBI Taxonomy" id="1889778"/>
    <lineage>
        <taxon>Bacteria</taxon>
        <taxon>Pseudomonadati</taxon>
        <taxon>Pseudomonadota</taxon>
        <taxon>Alphaproteobacteria</taxon>
        <taxon>Rhodobacterales</taxon>
        <taxon>Paracoccaceae</taxon>
        <taxon>Paramylibacter</taxon>
    </lineage>
</organism>
<feature type="domain" description="Pyridoxamine 5'-phosphate oxidase N-terminal" evidence="1">
    <location>
        <begin position="10"/>
        <end position="130"/>
    </location>
</feature>
<evidence type="ECO:0000259" key="1">
    <source>
        <dbReference type="Pfam" id="PF01243"/>
    </source>
</evidence>
<evidence type="ECO:0000313" key="3">
    <source>
        <dbReference type="Proteomes" id="UP000231516"/>
    </source>
</evidence>
<reference evidence="2 3" key="1">
    <citation type="submission" date="2016-08" db="EMBL/GenBank/DDBJ databases">
        <title>Draft genome of Amylibacter sp. strain 4G11.</title>
        <authorList>
            <person name="Wong S.-K."/>
            <person name="Hamasaki K."/>
            <person name="Yoshizawa S."/>
        </authorList>
    </citation>
    <scope>NUCLEOTIDE SEQUENCE [LARGE SCALE GENOMIC DNA]</scope>
    <source>
        <strain evidence="2 3">4G11</strain>
    </source>
</reference>
<dbReference type="Proteomes" id="UP000231516">
    <property type="component" value="Unassembled WGS sequence"/>
</dbReference>
<gene>
    <name evidence="2" type="ORF">BFP76_10830</name>
</gene>
<dbReference type="InterPro" id="IPR011576">
    <property type="entry name" value="Pyridox_Oxase_N"/>
</dbReference>
<dbReference type="RefSeq" id="WP_099591229.1">
    <property type="nucleotide sequence ID" value="NZ_MDGM01000002.1"/>
</dbReference>
<accession>A0A2G5KCK5</accession>
<comment type="caution">
    <text evidence="2">The sequence shown here is derived from an EMBL/GenBank/DDBJ whole genome shotgun (WGS) entry which is preliminary data.</text>
</comment>
<sequence length="184" mass="20435">MGQGTKLNSTLRKFITRQVMFFVATADKTGRVNVSPKGLDSLRIIDDNRIIWLNLSGSGNETAAHVAATGRMTLMFCAFDGDPMILRTYGTARVFHPRDPEWNDLAQDFPKMAGSRQIFDLSIDMVQTSCGTGVPVMEFQRSRGETELVPYFDDLGDDGVTDFWKRKNSTTVDGKPTGIFATKP</sequence>
<keyword evidence="3" id="KW-1185">Reference proteome</keyword>